<dbReference type="Proteomes" id="UP000256970">
    <property type="component" value="Unassembled WGS sequence"/>
</dbReference>
<feature type="transmembrane region" description="Helical" evidence="1">
    <location>
        <begin position="122"/>
        <end position="139"/>
    </location>
</feature>
<organism evidence="2 3">
    <name type="scientific">Tetradesmus obliquus</name>
    <name type="common">Green alga</name>
    <name type="synonym">Acutodesmus obliquus</name>
    <dbReference type="NCBI Taxonomy" id="3088"/>
    <lineage>
        <taxon>Eukaryota</taxon>
        <taxon>Viridiplantae</taxon>
        <taxon>Chlorophyta</taxon>
        <taxon>core chlorophytes</taxon>
        <taxon>Chlorophyceae</taxon>
        <taxon>CS clade</taxon>
        <taxon>Sphaeropleales</taxon>
        <taxon>Scenedesmaceae</taxon>
        <taxon>Tetradesmus</taxon>
    </lineage>
</organism>
<dbReference type="AlphaFoldDB" id="A0A383VMR8"/>
<feature type="transmembrane region" description="Helical" evidence="1">
    <location>
        <begin position="94"/>
        <end position="116"/>
    </location>
</feature>
<feature type="transmembrane region" description="Helical" evidence="1">
    <location>
        <begin position="42"/>
        <end position="68"/>
    </location>
</feature>
<name>A0A383VMR8_TETOB</name>
<keyword evidence="1" id="KW-0812">Transmembrane</keyword>
<reference evidence="2 3" key="1">
    <citation type="submission" date="2016-10" db="EMBL/GenBank/DDBJ databases">
        <authorList>
            <person name="Cai Z."/>
        </authorList>
    </citation>
    <scope>NUCLEOTIDE SEQUENCE [LARGE SCALE GENOMIC DNA]</scope>
</reference>
<keyword evidence="1" id="KW-1133">Transmembrane helix</keyword>
<accession>A0A383VMR8</accession>
<evidence type="ECO:0000313" key="3">
    <source>
        <dbReference type="Proteomes" id="UP000256970"/>
    </source>
</evidence>
<feature type="transmembrane region" description="Helical" evidence="1">
    <location>
        <begin position="12"/>
        <end position="36"/>
    </location>
</feature>
<proteinExistence type="predicted"/>
<dbReference type="EMBL" id="FNXT01000679">
    <property type="protein sequence ID" value="SZX66004.1"/>
    <property type="molecule type" value="Genomic_DNA"/>
</dbReference>
<gene>
    <name evidence="2" type="ORF">BQ4739_LOCUS6456</name>
</gene>
<keyword evidence="1" id="KW-0472">Membrane</keyword>
<keyword evidence="3" id="KW-1185">Reference proteome</keyword>
<evidence type="ECO:0000256" key="1">
    <source>
        <dbReference type="SAM" id="Phobius"/>
    </source>
</evidence>
<evidence type="ECO:0000313" key="2">
    <source>
        <dbReference type="EMBL" id="SZX66004.1"/>
    </source>
</evidence>
<sequence length="180" mass="18442">MSASNWSAVKGWLVGLRSLQIAALLGCSAFLIAIVLSDPFGILILGPVSVIVAVSLLAAALCITWLVFTLAPGRRAAASCCGNRSSCTTFCHDVIWDGVFAVLFGVALVLAAVWGFAIATTIVLAVIEVSFISTAALSVQMGRMAREAQQQQHCAAVGRCGVAAGPAAGLTAPAKVIEIV</sequence>
<protein>
    <submittedName>
        <fullName evidence="2">Uncharacterized protein</fullName>
    </submittedName>
</protein>